<evidence type="ECO:0000313" key="6">
    <source>
        <dbReference type="Proteomes" id="UP000028501"/>
    </source>
</evidence>
<keyword evidence="3" id="KW-0067">ATP-binding</keyword>
<dbReference type="Pfam" id="PF00899">
    <property type="entry name" value="ThiF"/>
    <property type="match status" value="1"/>
</dbReference>
<dbReference type="KEGG" id="afg:AFULGI_00005630"/>
<evidence type="ECO:0000259" key="4">
    <source>
        <dbReference type="Pfam" id="PF00899"/>
    </source>
</evidence>
<dbReference type="RefSeq" id="WP_048095082.1">
    <property type="nucleotide sequence ID" value="NZ_CP006577.1"/>
</dbReference>
<dbReference type="GO" id="GO:0016779">
    <property type="term" value="F:nucleotidyltransferase activity"/>
    <property type="evidence" value="ECO:0007669"/>
    <property type="project" value="TreeGrafter"/>
</dbReference>
<accession>A0A075WBL1</accession>
<feature type="domain" description="THIF-type NAD/FAD binding fold" evidence="4">
    <location>
        <begin position="10"/>
        <end position="244"/>
    </location>
</feature>
<dbReference type="GO" id="GO:0008146">
    <property type="term" value="F:sulfotransferase activity"/>
    <property type="evidence" value="ECO:0007669"/>
    <property type="project" value="TreeGrafter"/>
</dbReference>
<dbReference type="CDD" id="cd00757">
    <property type="entry name" value="ThiF_MoeB_HesA_family"/>
    <property type="match status" value="1"/>
</dbReference>
<evidence type="ECO:0000256" key="1">
    <source>
        <dbReference type="ARBA" id="ARBA00022679"/>
    </source>
</evidence>
<organism evidence="5 6">
    <name type="scientific">Archaeoglobus fulgidus DSM 8774</name>
    <dbReference type="NCBI Taxonomy" id="1344584"/>
    <lineage>
        <taxon>Archaea</taxon>
        <taxon>Methanobacteriati</taxon>
        <taxon>Methanobacteriota</taxon>
        <taxon>Archaeoglobi</taxon>
        <taxon>Archaeoglobales</taxon>
        <taxon>Archaeoglobaceae</taxon>
        <taxon>Archaeoglobus</taxon>
    </lineage>
</organism>
<dbReference type="Gene3D" id="3.40.50.720">
    <property type="entry name" value="NAD(P)-binding Rossmann-like Domain"/>
    <property type="match status" value="1"/>
</dbReference>
<dbReference type="InterPro" id="IPR035985">
    <property type="entry name" value="Ubiquitin-activating_enz"/>
</dbReference>
<dbReference type="FunFam" id="3.40.50.720:FF:000033">
    <property type="entry name" value="Adenylyltransferase and sulfurtransferase MOCS3"/>
    <property type="match status" value="1"/>
</dbReference>
<keyword evidence="2" id="KW-0547">Nucleotide-binding</keyword>
<evidence type="ECO:0000256" key="2">
    <source>
        <dbReference type="ARBA" id="ARBA00022741"/>
    </source>
</evidence>
<dbReference type="GO" id="GO:0005524">
    <property type="term" value="F:ATP binding"/>
    <property type="evidence" value="ECO:0007669"/>
    <property type="project" value="UniProtKB-KW"/>
</dbReference>
<reference evidence="5 6" key="1">
    <citation type="submission" date="2013-07" db="EMBL/GenBank/DDBJ databases">
        <title>Genome of Archaeoglobus fulgidus.</title>
        <authorList>
            <person name="Fiebig A."/>
            <person name="Birkeland N.-K."/>
        </authorList>
    </citation>
    <scope>NUCLEOTIDE SEQUENCE [LARGE SCALE GENOMIC DNA]</scope>
    <source>
        <strain evidence="5 6">DSM 8774</strain>
    </source>
</reference>
<protein>
    <submittedName>
        <fullName evidence="5">Dinucleotide-utilizing enzyme involved in molybdopterin and thiamine biosynthesis family 2</fullName>
    </submittedName>
</protein>
<dbReference type="GeneID" id="24794092"/>
<dbReference type="InterPro" id="IPR000594">
    <property type="entry name" value="ThiF_NAD_FAD-bd"/>
</dbReference>
<dbReference type="GO" id="GO:0008641">
    <property type="term" value="F:ubiquitin-like modifier activating enzyme activity"/>
    <property type="evidence" value="ECO:0007669"/>
    <property type="project" value="InterPro"/>
</dbReference>
<dbReference type="HOGENOM" id="CLU_013325_10_0_2"/>
<gene>
    <name evidence="5" type="ORF">AFULGI_00005630</name>
</gene>
<evidence type="ECO:0000313" key="5">
    <source>
        <dbReference type="EMBL" id="AIG97371.1"/>
    </source>
</evidence>
<dbReference type="PANTHER" id="PTHR10953">
    <property type="entry name" value="UBIQUITIN-ACTIVATING ENZYME E1"/>
    <property type="match status" value="1"/>
</dbReference>
<name>A0A075WBL1_ARCFL</name>
<dbReference type="GO" id="GO:0004792">
    <property type="term" value="F:thiosulfate-cyanide sulfurtransferase activity"/>
    <property type="evidence" value="ECO:0007669"/>
    <property type="project" value="TreeGrafter"/>
</dbReference>
<dbReference type="Proteomes" id="UP000028501">
    <property type="component" value="Chromosome"/>
</dbReference>
<evidence type="ECO:0000256" key="3">
    <source>
        <dbReference type="ARBA" id="ARBA00022840"/>
    </source>
</evidence>
<proteinExistence type="predicted"/>
<dbReference type="GO" id="GO:0005829">
    <property type="term" value="C:cytosol"/>
    <property type="evidence" value="ECO:0007669"/>
    <property type="project" value="TreeGrafter"/>
</dbReference>
<dbReference type="SUPFAM" id="SSF69572">
    <property type="entry name" value="Activating enzymes of the ubiquitin-like proteins"/>
    <property type="match status" value="1"/>
</dbReference>
<keyword evidence="1" id="KW-0808">Transferase</keyword>
<dbReference type="AlphaFoldDB" id="A0A075WBL1"/>
<dbReference type="PANTHER" id="PTHR10953:SF102">
    <property type="entry name" value="ADENYLYLTRANSFERASE AND SULFURTRANSFERASE MOCS3"/>
    <property type="match status" value="1"/>
</dbReference>
<dbReference type="EMBL" id="CP006577">
    <property type="protein sequence ID" value="AIG97371.1"/>
    <property type="molecule type" value="Genomic_DNA"/>
</dbReference>
<sequence length="267" mass="29215">MLNREQVKRYGRQILIPEIGGRGQEKLLKAKVLVVGAGGLGSPAIEFLAAAGVGRIGIADGDEVDITNLHRQTIHAGNLGVNKAESAASFVEKLNPDVEVDVYPFHLTAENAREVISKYDVVLDCTDSFSSRFLINDACVLESKPFVHAAVLRFEGQIMTVIPHETACYRCFLPEAPPPGSVPSCREAGIIGTTTAFFGVLQANEAIKLILGTGELFTNRLLYADILHNDFNFIEVKKQEKCRVCGESGIEELRSDYYVETCRIEAD</sequence>
<dbReference type="InterPro" id="IPR045886">
    <property type="entry name" value="ThiF/MoeB/HesA"/>
</dbReference>